<dbReference type="Pfam" id="PF00400">
    <property type="entry name" value="WD40"/>
    <property type="match status" value="2"/>
</dbReference>
<evidence type="ECO:0000313" key="8">
    <source>
        <dbReference type="Proteomes" id="UP000318741"/>
    </source>
</evidence>
<dbReference type="InterPro" id="IPR011429">
    <property type="entry name" value="Cyt_c_Planctomycete-type"/>
</dbReference>
<gene>
    <name evidence="7" type="ORF">CA12_13120</name>
</gene>
<keyword evidence="3" id="KW-0853">WD repeat</keyword>
<dbReference type="Gene3D" id="2.130.10.10">
    <property type="entry name" value="YVTN repeat-like/Quinoprotein amine dehydrogenase"/>
    <property type="match status" value="3"/>
</dbReference>
<dbReference type="SUPFAM" id="SSF50998">
    <property type="entry name" value="Quinoprotein alcohol dehydrogenase-like"/>
    <property type="match status" value="1"/>
</dbReference>
<dbReference type="KEGG" id="acaf:CA12_13120"/>
<dbReference type="RefSeq" id="WP_145358048.1">
    <property type="nucleotide sequence ID" value="NZ_CP036265.1"/>
</dbReference>
<evidence type="ECO:0000256" key="1">
    <source>
        <dbReference type="ARBA" id="ARBA00022723"/>
    </source>
</evidence>
<dbReference type="PROSITE" id="PS51007">
    <property type="entry name" value="CYTC"/>
    <property type="match status" value="1"/>
</dbReference>
<dbReference type="SMART" id="SM00320">
    <property type="entry name" value="WD40"/>
    <property type="match status" value="5"/>
</dbReference>
<dbReference type="InterPro" id="IPR015943">
    <property type="entry name" value="WD40/YVTN_repeat-like_dom_sf"/>
</dbReference>
<dbReference type="SMART" id="SM00635">
    <property type="entry name" value="BID_2"/>
    <property type="match status" value="1"/>
</dbReference>
<dbReference type="Gene3D" id="2.60.40.1080">
    <property type="match status" value="1"/>
</dbReference>
<dbReference type="InterPro" id="IPR009056">
    <property type="entry name" value="Cyt_c-like_dom"/>
</dbReference>
<dbReference type="Proteomes" id="UP000318741">
    <property type="component" value="Chromosome"/>
</dbReference>
<feature type="region of interest" description="Disordered" evidence="5">
    <location>
        <begin position="998"/>
        <end position="1019"/>
    </location>
</feature>
<dbReference type="PANTHER" id="PTHR35889:SF3">
    <property type="entry name" value="F-BOX DOMAIN-CONTAINING PROTEIN"/>
    <property type="match status" value="1"/>
</dbReference>
<evidence type="ECO:0000313" key="7">
    <source>
        <dbReference type="EMBL" id="QDT15230.1"/>
    </source>
</evidence>
<keyword evidence="1 4" id="KW-0479">Metal-binding</keyword>
<dbReference type="InterPro" id="IPR022655">
    <property type="entry name" value="DUF1553"/>
</dbReference>
<dbReference type="InterPro" id="IPR011444">
    <property type="entry name" value="DUF1549"/>
</dbReference>
<sequence>MPRPFAPRSFVAALAVWGWLGGGVLAEPAVGDEPAPNDAAEKTAPGAEAVSLAEDLWPALQAKCLGCHQPAKAEGGYVMTDPQAFFAGGDSGLAAIAPGKTADSFLLERVTPDADGRAEMPPEGPPLSSEELALLRRWIDQGATHDLPAAGPRYDAAHPPEYTRPPVVASLDWAPDGQTLAVAGFHEVLLTNPASGERTGRLVGLSERVQSVRFSPDGTRLAVAGGLPGRTGELQLWDLTADGNGVKTGGTLALSVPLTADTTYGASWAPDGSKVAVAGADNAVHVLDATTGARLVRMASHTDWALATAFDADGSHVLSAGRDGTVKLTEVATGRFEDNVTSITPGALKGGVQAIDRHPTRDLVVVGGADGLPKVFQLFRHTPRKIGDDANHVLDLFPMHGRTFAVQFDADGDRIVAGSGLDGAGEVIVATFNYDDEIPKPVLDAMASIPAGRNADQMKVLSDYRDQGVDLLARVPVPDAAIYAVAVSPDGATVAASGSDGVVRLIDVAAAKIARTFSPAPVEPEQTVEVPAELVEADNAEAPRGLGVTKSVDYIQDVTPVLSKMGCNAGTCHGSKDGKNGFKLSLRGYDPLFDVRALTDDHAARRVNVASPDDSLMLLKATAAVPHEGGQLTTKDADYYKILRAWIADGAHLDQNAPRVASIALTPADPVLEAAGETVQFGVVATFADGTTRDVTSEAFVETGDGEVATADAAGALTAVRRGEAPVLARYEGAYAATTLTVMGDRSRFEWETPPTWGKIDELVADKWQTLKIRPSGLSDDASFLRRVHLDLTGLPPTADAVKAFLADDRPTREKRDAVIDELIGSDDFVEHWSNKWADLLQVNGKFLGKEGATAFRDWIRGEVRANTPYDEFAHKILTAAGSNKENPPASYYKILREPDLTMENTTHLFLGVRFNCNKCHDHPFERWTQDQYYETAAFFARIDLKKDPAGGDKTIGGSAVEGATPLYEIVGDKNAGDMIHDRTGAVAEPQFPFELASAETQPEGDANDGESADDRTRRERFADWATSAENPYFARSYANRMWGYLTGVGLIEPVDDIRAGNPPTNPELLDHLTHQFVAGDFNVRELIREICKSRTYQLSVASNEWNEDDARNYARATPRRLPAEALYDAIHQVTGTPSKLPGLPAGARAATLPDAAAGLSDGFLNTFGRPVRESACECERSDEVQLGPVMALVSGPTVSRALSDPAGSLDELAAEIKDDRALVDAVVMRVLSRPAQESEVQAVKTALDRVAEDHAALEAKLAEREAGWADRESALQAERQAAIAAAEADLTSYQEEIAPKLAEREKERAEKLAAAEQALKDYEQAADARLPAWEAERSAEVVEWTTLTPVAMTSTNGAKLEVRDDGSIFASGPEGKTAYELEFETDVAGITAFRLDALTDKDLPGNGPGRSMNFVVSEFSVFAAPPGDDEPGYTPVPLQNPQADFSQDNYAVATAIDGKSPANSNGWAIVPQTGQDHWAVFETASDVGVVGGSRLKIVIDQQYQDGKHALGRFRLSVARQPRPVPLGLPAESASLLATAPENRTDEQKNAVRTLQLKDDGEYQTLTDARNAARQPLPKDPGLAQREARLASAQKPVPVDSQLARLRADVALSAKQLETVRLTAVQDFAWALINSPEFLFNH</sequence>
<feature type="domain" description="Cytochrome c" evidence="6">
    <location>
        <begin position="41"/>
        <end position="143"/>
    </location>
</feature>
<dbReference type="InterPro" id="IPR003343">
    <property type="entry name" value="Big_2"/>
</dbReference>
<keyword evidence="2 4" id="KW-0408">Iron</keyword>
<name>A0A517P789_9PLAN</name>
<keyword evidence="4" id="KW-0349">Heme</keyword>
<proteinExistence type="predicted"/>
<dbReference type="GO" id="GO:0046872">
    <property type="term" value="F:metal ion binding"/>
    <property type="evidence" value="ECO:0007669"/>
    <property type="project" value="UniProtKB-KW"/>
</dbReference>
<dbReference type="GO" id="GO:0020037">
    <property type="term" value="F:heme binding"/>
    <property type="evidence" value="ECO:0007669"/>
    <property type="project" value="InterPro"/>
</dbReference>
<dbReference type="PROSITE" id="PS50082">
    <property type="entry name" value="WD_REPEATS_2"/>
    <property type="match status" value="1"/>
</dbReference>
<keyword evidence="8" id="KW-1185">Reference proteome</keyword>
<evidence type="ECO:0000256" key="5">
    <source>
        <dbReference type="SAM" id="MobiDB-lite"/>
    </source>
</evidence>
<evidence type="ECO:0000256" key="3">
    <source>
        <dbReference type="PROSITE-ProRule" id="PRU00221"/>
    </source>
</evidence>
<dbReference type="Pfam" id="PF07635">
    <property type="entry name" value="PSCyt1"/>
    <property type="match status" value="1"/>
</dbReference>
<reference evidence="7 8" key="1">
    <citation type="submission" date="2019-02" db="EMBL/GenBank/DDBJ databases">
        <title>Deep-cultivation of Planctomycetes and their phenomic and genomic characterization uncovers novel biology.</title>
        <authorList>
            <person name="Wiegand S."/>
            <person name="Jogler M."/>
            <person name="Boedeker C."/>
            <person name="Pinto D."/>
            <person name="Vollmers J."/>
            <person name="Rivas-Marin E."/>
            <person name="Kohn T."/>
            <person name="Peeters S.H."/>
            <person name="Heuer A."/>
            <person name="Rast P."/>
            <person name="Oberbeckmann S."/>
            <person name="Bunk B."/>
            <person name="Jeske O."/>
            <person name="Meyerdierks A."/>
            <person name="Storesund J.E."/>
            <person name="Kallscheuer N."/>
            <person name="Luecker S."/>
            <person name="Lage O.M."/>
            <person name="Pohl T."/>
            <person name="Merkel B.J."/>
            <person name="Hornburger P."/>
            <person name="Mueller R.-W."/>
            <person name="Bruemmer F."/>
            <person name="Labrenz M."/>
            <person name="Spormann A.M."/>
            <person name="Op den Camp H."/>
            <person name="Overmann J."/>
            <person name="Amann R."/>
            <person name="Jetten M.S.M."/>
            <person name="Mascher T."/>
            <person name="Medema M.H."/>
            <person name="Devos D.P."/>
            <person name="Kaster A.-K."/>
            <person name="Ovreas L."/>
            <person name="Rohde M."/>
            <person name="Galperin M.Y."/>
            <person name="Jogler C."/>
        </authorList>
    </citation>
    <scope>NUCLEOTIDE SEQUENCE [LARGE SCALE GENOMIC DNA]</scope>
    <source>
        <strain evidence="7 8">CA12</strain>
    </source>
</reference>
<dbReference type="EMBL" id="CP036265">
    <property type="protein sequence ID" value="QDT15230.1"/>
    <property type="molecule type" value="Genomic_DNA"/>
</dbReference>
<evidence type="ECO:0000259" key="6">
    <source>
        <dbReference type="PROSITE" id="PS51007"/>
    </source>
</evidence>
<dbReference type="InterPro" id="IPR011047">
    <property type="entry name" value="Quinoprotein_ADH-like_sf"/>
</dbReference>
<dbReference type="InterPro" id="IPR001680">
    <property type="entry name" value="WD40_rpt"/>
</dbReference>
<dbReference type="Pfam" id="PF07583">
    <property type="entry name" value="PSCyt2"/>
    <property type="match status" value="1"/>
</dbReference>
<evidence type="ECO:0000256" key="4">
    <source>
        <dbReference type="PROSITE-ProRule" id="PRU00433"/>
    </source>
</evidence>
<dbReference type="OrthoDB" id="289126at2"/>
<accession>A0A517P789</accession>
<dbReference type="Pfam" id="PF07587">
    <property type="entry name" value="PSD1"/>
    <property type="match status" value="1"/>
</dbReference>
<organism evidence="7 8">
    <name type="scientific">Alienimonas californiensis</name>
    <dbReference type="NCBI Taxonomy" id="2527989"/>
    <lineage>
        <taxon>Bacteria</taxon>
        <taxon>Pseudomonadati</taxon>
        <taxon>Planctomycetota</taxon>
        <taxon>Planctomycetia</taxon>
        <taxon>Planctomycetales</taxon>
        <taxon>Planctomycetaceae</taxon>
        <taxon>Alienimonas</taxon>
    </lineage>
</organism>
<dbReference type="PANTHER" id="PTHR35889">
    <property type="entry name" value="CYCLOINULO-OLIGOSACCHARIDE FRUCTANOTRANSFERASE-RELATED"/>
    <property type="match status" value="1"/>
</dbReference>
<protein>
    <submittedName>
        <fullName evidence="7">WD domain, G-beta repeat</fullName>
    </submittedName>
</protein>
<dbReference type="GO" id="GO:0009055">
    <property type="term" value="F:electron transfer activity"/>
    <property type="evidence" value="ECO:0007669"/>
    <property type="project" value="InterPro"/>
</dbReference>
<evidence type="ECO:0000256" key="2">
    <source>
        <dbReference type="ARBA" id="ARBA00023004"/>
    </source>
</evidence>
<feature type="repeat" description="WD" evidence="3">
    <location>
        <begin position="298"/>
        <end position="339"/>
    </location>
</feature>